<reference evidence="2" key="2">
    <citation type="submission" date="2025-08" db="UniProtKB">
        <authorList>
            <consortium name="Ensembl"/>
        </authorList>
    </citation>
    <scope>IDENTIFICATION</scope>
</reference>
<evidence type="ECO:0000256" key="1">
    <source>
        <dbReference type="SAM" id="MobiDB-lite"/>
    </source>
</evidence>
<feature type="compositionally biased region" description="Low complexity" evidence="1">
    <location>
        <begin position="1"/>
        <end position="14"/>
    </location>
</feature>
<evidence type="ECO:0000313" key="2">
    <source>
        <dbReference type="Ensembl" id="ENSPANP00000048384.1"/>
    </source>
</evidence>
<reference evidence="2 3" key="1">
    <citation type="submission" date="2012-03" db="EMBL/GenBank/DDBJ databases">
        <title>Whole Genome Assembly of Papio anubis.</title>
        <authorList>
            <person name="Liu Y.L."/>
            <person name="Abraham K.A."/>
            <person name="Akbar H.A."/>
            <person name="Ali S.A."/>
            <person name="Anosike U.A."/>
            <person name="Aqrawi P.A."/>
            <person name="Arias F.A."/>
            <person name="Attaway T.A."/>
            <person name="Awwad R.A."/>
            <person name="Babu C.B."/>
            <person name="Bandaranaike D.B."/>
            <person name="Battles P.B."/>
            <person name="Bell A.B."/>
            <person name="Beltran B.B."/>
            <person name="Berhane-Mersha D.B."/>
            <person name="Bess C.B."/>
            <person name="Bickham C.B."/>
            <person name="Bolden T.B."/>
            <person name="Carter K.C."/>
            <person name="Chau D.C."/>
            <person name="Chavez A.C."/>
            <person name="Clerc-Blankenburg K.C."/>
            <person name="Coyle M.C."/>
            <person name="Dao M.D."/>
            <person name="Davila M.L.D."/>
            <person name="Davy-Carroll L.D."/>
            <person name="Denson S.D."/>
            <person name="Dinh H.D."/>
            <person name="Fernandez S.F."/>
            <person name="Fernando P.F."/>
            <person name="Forbes L.F."/>
            <person name="Francis C.F."/>
            <person name="Francisco L.F."/>
            <person name="Fu Q.F."/>
            <person name="Garcia-Iii R.G."/>
            <person name="Garrett T.G."/>
            <person name="Gross S.G."/>
            <person name="Gubbala S.G."/>
            <person name="Hirani K.H."/>
            <person name="Hogues M.H."/>
            <person name="Hollins B.H."/>
            <person name="Jackson L.J."/>
            <person name="Javaid M.J."/>
            <person name="Jhangiani S.J."/>
            <person name="Johnson A.J."/>
            <person name="Johnson B.J."/>
            <person name="Jones J.J."/>
            <person name="Joshi V.J."/>
            <person name="Kalu J.K."/>
            <person name="Khan N.K."/>
            <person name="Korchina V.K."/>
            <person name="Kovar C.K."/>
            <person name="Lago L.L."/>
            <person name="Lara F.L."/>
            <person name="Le T.-K.L."/>
            <person name="Lee S.L."/>
            <person name="Legall-Iii F.L."/>
            <person name="Lemon S.L."/>
            <person name="Liu J.L."/>
            <person name="Liu Y.-S.L."/>
            <person name="Liyanage D.L."/>
            <person name="Lopez J.L."/>
            <person name="Lorensuhewa L.L."/>
            <person name="Mata R.M."/>
            <person name="Mathew T.M."/>
            <person name="Mercado C.M."/>
            <person name="Mercado I.M."/>
            <person name="Morales K.M."/>
            <person name="Morgan M.M."/>
            <person name="Munidasa M.M."/>
            <person name="Ngo D.N."/>
            <person name="Nguyen L.N."/>
            <person name="Nguyen T.N."/>
            <person name="Nguyen N.N."/>
            <person name="Obregon M.O."/>
            <person name="Okwuonu G.O."/>
            <person name="Ongeri F.O."/>
            <person name="Onwere C.O."/>
            <person name="Osifeso I.O."/>
            <person name="Parra A.P."/>
            <person name="Patil S.P."/>
            <person name="Perez A.P."/>
            <person name="Perez Y.P."/>
            <person name="Pham C.P."/>
            <person name="Pu L.-L.P."/>
            <person name="Puazo M.P."/>
            <person name="Quiroz J.Q."/>
            <person name="Rouhana J.R."/>
            <person name="Ruiz M.R."/>
            <person name="Ruiz S.-J.R."/>
            <person name="Saada N.S."/>
            <person name="Santibanez J.S."/>
            <person name="Scheel M.S."/>
            <person name="Schneider B.S."/>
            <person name="Simmons D.S."/>
            <person name="Sisson I.S."/>
            <person name="Tang L.-Y.T."/>
            <person name="Thornton R.T."/>
            <person name="Tisius J.T."/>
            <person name="Toledanes G.T."/>
            <person name="Trejos Z.T."/>
            <person name="Usmani K.U."/>
            <person name="Varghese R.V."/>
            <person name="Vattathil S.V."/>
            <person name="Vee V.V."/>
            <person name="Walker D.W."/>
            <person name="Weissenberger G.W."/>
            <person name="White C.W."/>
            <person name="Williams A.W."/>
            <person name="Woodworth J.W."/>
            <person name="Wright R.W."/>
            <person name="Zhu Y.Z."/>
            <person name="Han Y.H."/>
            <person name="Newsham I.N."/>
            <person name="Nazareth L.N."/>
            <person name="Worley K.W."/>
            <person name="Muzny D.M."/>
            <person name="Rogers J.R."/>
            <person name="Gibbs R.G."/>
        </authorList>
    </citation>
    <scope>NUCLEOTIDE SEQUENCE [LARGE SCALE GENOMIC DNA]</scope>
</reference>
<name>A0A8I5MZF8_PAPAN</name>
<reference evidence="2" key="3">
    <citation type="submission" date="2025-09" db="UniProtKB">
        <authorList>
            <consortium name="Ensembl"/>
        </authorList>
    </citation>
    <scope>IDENTIFICATION</scope>
</reference>
<feature type="region of interest" description="Disordered" evidence="1">
    <location>
        <begin position="1"/>
        <end position="36"/>
    </location>
</feature>
<dbReference type="OMA" id="QTPSAWP"/>
<dbReference type="PANTHER" id="PTHR46254">
    <property type="entry name" value="PROTEIN GVQW1-RELATED"/>
    <property type="match status" value="1"/>
</dbReference>
<proteinExistence type="predicted"/>
<dbReference type="Proteomes" id="UP000028761">
    <property type="component" value="Chromosome 19"/>
</dbReference>
<evidence type="ECO:0000313" key="3">
    <source>
        <dbReference type="Proteomes" id="UP000028761"/>
    </source>
</evidence>
<dbReference type="AlphaFoldDB" id="A0A8I5MZF8"/>
<sequence length="141" mass="15038">PPPAPLGGTPAPTGSRRPAARLQTPSAWPLHPSPGKRPSLCGLDRLTSWPGDPGFQPLGPSLACPWLKSASSAFSGEVFFLFLEMDSRSLTQAGGQWYNLGSLQPPPSGFKQFSCLSLPSRWDYRCMPPCPANSGEDLTVS</sequence>
<keyword evidence="3" id="KW-1185">Reference proteome</keyword>
<protein>
    <submittedName>
        <fullName evidence="2">Uncharacterized protein</fullName>
    </submittedName>
</protein>
<dbReference type="GeneTree" id="ENSGT00940000161627"/>
<dbReference type="Ensembl" id="ENSPANT00000061535.1">
    <property type="protein sequence ID" value="ENSPANP00000048384.1"/>
    <property type="gene ID" value="ENSPANG00000050868.1"/>
</dbReference>
<organism evidence="2 3">
    <name type="scientific">Papio anubis</name>
    <name type="common">Olive baboon</name>
    <dbReference type="NCBI Taxonomy" id="9555"/>
    <lineage>
        <taxon>Eukaryota</taxon>
        <taxon>Metazoa</taxon>
        <taxon>Chordata</taxon>
        <taxon>Craniata</taxon>
        <taxon>Vertebrata</taxon>
        <taxon>Euteleostomi</taxon>
        <taxon>Mammalia</taxon>
        <taxon>Eutheria</taxon>
        <taxon>Euarchontoglires</taxon>
        <taxon>Primates</taxon>
        <taxon>Haplorrhini</taxon>
        <taxon>Catarrhini</taxon>
        <taxon>Cercopithecidae</taxon>
        <taxon>Cercopithecinae</taxon>
        <taxon>Papio</taxon>
    </lineage>
</organism>
<accession>A0A8I5MZF8</accession>